<accession>A0A0F9T605</accession>
<sequence>MSDLVKARSSNEFRYYLLVTGCEVCGVGPWDLVSVDGQPTPHQPRCAQVTCQHCKANREMKFVSEFEPPDPDSPCISPIDQPSEIIDVDLWLGLAYWLIGQADRESGPESHQHQIRASLCLAEALKFYNEDDEAPPAEAFFTELTTRAFTEHPQSFARQRVRDLAAKLPPPPPWPPGPAD</sequence>
<protein>
    <submittedName>
        <fullName evidence="2">Uncharacterized protein</fullName>
    </submittedName>
</protein>
<feature type="region of interest" description="Disordered" evidence="1">
    <location>
        <begin position="160"/>
        <end position="180"/>
    </location>
</feature>
<evidence type="ECO:0000313" key="2">
    <source>
        <dbReference type="EMBL" id="KKN76675.1"/>
    </source>
</evidence>
<organism evidence="2">
    <name type="scientific">marine sediment metagenome</name>
    <dbReference type="NCBI Taxonomy" id="412755"/>
    <lineage>
        <taxon>unclassified sequences</taxon>
        <taxon>metagenomes</taxon>
        <taxon>ecological metagenomes</taxon>
    </lineage>
</organism>
<comment type="caution">
    <text evidence="2">The sequence shown here is derived from an EMBL/GenBank/DDBJ whole genome shotgun (WGS) entry which is preliminary data.</text>
</comment>
<gene>
    <name evidence="2" type="ORF">LCGC14_0367660</name>
</gene>
<reference evidence="2" key="1">
    <citation type="journal article" date="2015" name="Nature">
        <title>Complex archaea that bridge the gap between prokaryotes and eukaryotes.</title>
        <authorList>
            <person name="Spang A."/>
            <person name="Saw J.H."/>
            <person name="Jorgensen S.L."/>
            <person name="Zaremba-Niedzwiedzka K."/>
            <person name="Martijn J."/>
            <person name="Lind A.E."/>
            <person name="van Eijk R."/>
            <person name="Schleper C."/>
            <person name="Guy L."/>
            <person name="Ettema T.J."/>
        </authorList>
    </citation>
    <scope>NUCLEOTIDE SEQUENCE</scope>
</reference>
<dbReference type="EMBL" id="LAZR01000291">
    <property type="protein sequence ID" value="KKN76675.1"/>
    <property type="molecule type" value="Genomic_DNA"/>
</dbReference>
<feature type="compositionally biased region" description="Pro residues" evidence="1">
    <location>
        <begin position="168"/>
        <end position="180"/>
    </location>
</feature>
<dbReference type="AlphaFoldDB" id="A0A0F9T605"/>
<name>A0A0F9T605_9ZZZZ</name>
<evidence type="ECO:0000256" key="1">
    <source>
        <dbReference type="SAM" id="MobiDB-lite"/>
    </source>
</evidence>
<proteinExistence type="predicted"/>